<evidence type="ECO:0000313" key="1">
    <source>
        <dbReference type="EMBL" id="QDU59150.1"/>
    </source>
</evidence>
<evidence type="ECO:0000313" key="2">
    <source>
        <dbReference type="Proteomes" id="UP000315750"/>
    </source>
</evidence>
<proteinExistence type="predicted"/>
<dbReference type="EMBL" id="CP036278">
    <property type="protein sequence ID" value="QDU59150.1"/>
    <property type="molecule type" value="Genomic_DNA"/>
</dbReference>
<organism evidence="1 2">
    <name type="scientific">Aeoliella mucimassa</name>
    <dbReference type="NCBI Taxonomy" id="2527972"/>
    <lineage>
        <taxon>Bacteria</taxon>
        <taxon>Pseudomonadati</taxon>
        <taxon>Planctomycetota</taxon>
        <taxon>Planctomycetia</taxon>
        <taxon>Pirellulales</taxon>
        <taxon>Lacipirellulaceae</taxon>
        <taxon>Aeoliella</taxon>
    </lineage>
</organism>
<name>A0A518AWT7_9BACT</name>
<gene>
    <name evidence="1" type="ORF">Pan181_53910</name>
</gene>
<protein>
    <submittedName>
        <fullName evidence="1">Uncharacterized protein</fullName>
    </submittedName>
</protein>
<reference evidence="1 2" key="1">
    <citation type="submission" date="2019-02" db="EMBL/GenBank/DDBJ databases">
        <title>Deep-cultivation of Planctomycetes and their phenomic and genomic characterization uncovers novel biology.</title>
        <authorList>
            <person name="Wiegand S."/>
            <person name="Jogler M."/>
            <person name="Boedeker C."/>
            <person name="Pinto D."/>
            <person name="Vollmers J."/>
            <person name="Rivas-Marin E."/>
            <person name="Kohn T."/>
            <person name="Peeters S.H."/>
            <person name="Heuer A."/>
            <person name="Rast P."/>
            <person name="Oberbeckmann S."/>
            <person name="Bunk B."/>
            <person name="Jeske O."/>
            <person name="Meyerdierks A."/>
            <person name="Storesund J.E."/>
            <person name="Kallscheuer N."/>
            <person name="Luecker S."/>
            <person name="Lage O.M."/>
            <person name="Pohl T."/>
            <person name="Merkel B.J."/>
            <person name="Hornburger P."/>
            <person name="Mueller R.-W."/>
            <person name="Bruemmer F."/>
            <person name="Labrenz M."/>
            <person name="Spormann A.M."/>
            <person name="Op den Camp H."/>
            <person name="Overmann J."/>
            <person name="Amann R."/>
            <person name="Jetten M.S.M."/>
            <person name="Mascher T."/>
            <person name="Medema M.H."/>
            <person name="Devos D.P."/>
            <person name="Kaster A.-K."/>
            <person name="Ovreas L."/>
            <person name="Rohde M."/>
            <person name="Galperin M.Y."/>
            <person name="Jogler C."/>
        </authorList>
    </citation>
    <scope>NUCLEOTIDE SEQUENCE [LARGE SCALE GENOMIC DNA]</scope>
    <source>
        <strain evidence="1 2">Pan181</strain>
    </source>
</reference>
<dbReference type="AlphaFoldDB" id="A0A518AWT7"/>
<keyword evidence="2" id="KW-1185">Reference proteome</keyword>
<accession>A0A518AWT7</accession>
<sequence length="201" mass="23407">MRHAPRKTGTKVRNGKVARKNRTELSNHYSQVRQDRTVIDRLRPGEGFKHYLTIADVRQFIELLPDWQELSEGLDAIILDEGGDCMGWHWDGTVAVCAWERELLADWDNDFVKEHAVILDRLGVPREPNPDDSRGTWCHFTESTIKGFQLMHILLHELGHHHDRMSTRSQRGSARGESYAESYALKYADSLWESYFRVFGW</sequence>
<dbReference type="OrthoDB" id="292281at2"/>
<dbReference type="KEGG" id="amuc:Pan181_53910"/>
<dbReference type="RefSeq" id="WP_145251861.1">
    <property type="nucleotide sequence ID" value="NZ_CP036278.1"/>
</dbReference>
<dbReference type="Proteomes" id="UP000315750">
    <property type="component" value="Chromosome"/>
</dbReference>